<sequence>MAGRPYVKARKKGGGGGGASASASGATRTGTASAPASNGGSPPPPAAPQVAAPTAPAHAQVDDHRSASDGVSWPRPPVPPPVPPDPAAMSPRDFTSARTHRGTGRGNRPGAPHRFPPGAPLRVGPPTRGPP</sequence>
<evidence type="ECO:0000313" key="3">
    <source>
        <dbReference type="Proteomes" id="UP000054350"/>
    </source>
</evidence>
<feature type="compositionally biased region" description="Low complexity" evidence="1">
    <location>
        <begin position="20"/>
        <end position="40"/>
    </location>
</feature>
<feature type="compositionally biased region" description="Pro residues" evidence="1">
    <location>
        <begin position="74"/>
        <end position="86"/>
    </location>
</feature>
<reference evidence="2 3" key="1">
    <citation type="submission" date="2009-11" db="EMBL/GenBank/DDBJ databases">
        <title>Annotation of Allomyces macrogynus ATCC 38327.</title>
        <authorList>
            <consortium name="The Broad Institute Genome Sequencing Platform"/>
            <person name="Russ C."/>
            <person name="Cuomo C."/>
            <person name="Burger G."/>
            <person name="Gray M.W."/>
            <person name="Holland P.W.H."/>
            <person name="King N."/>
            <person name="Lang F.B.F."/>
            <person name="Roger A.J."/>
            <person name="Ruiz-Trillo I."/>
            <person name="Young S.K."/>
            <person name="Zeng Q."/>
            <person name="Gargeya S."/>
            <person name="Fitzgerald M."/>
            <person name="Haas B."/>
            <person name="Abouelleil A."/>
            <person name="Alvarado L."/>
            <person name="Arachchi H.M."/>
            <person name="Berlin A."/>
            <person name="Chapman S.B."/>
            <person name="Gearin G."/>
            <person name="Goldberg J."/>
            <person name="Griggs A."/>
            <person name="Gujja S."/>
            <person name="Hansen M."/>
            <person name="Heiman D."/>
            <person name="Howarth C."/>
            <person name="Larimer J."/>
            <person name="Lui A."/>
            <person name="MacDonald P.J.P."/>
            <person name="McCowen C."/>
            <person name="Montmayeur A."/>
            <person name="Murphy C."/>
            <person name="Neiman D."/>
            <person name="Pearson M."/>
            <person name="Priest M."/>
            <person name="Roberts A."/>
            <person name="Saif S."/>
            <person name="Shea T."/>
            <person name="Sisk P."/>
            <person name="Stolte C."/>
            <person name="Sykes S."/>
            <person name="Wortman J."/>
            <person name="Nusbaum C."/>
            <person name="Birren B."/>
        </authorList>
    </citation>
    <scope>NUCLEOTIDE SEQUENCE [LARGE SCALE GENOMIC DNA]</scope>
    <source>
        <strain evidence="2 3">ATCC 38327</strain>
    </source>
</reference>
<dbReference type="AlphaFoldDB" id="A0A0L0SES9"/>
<feature type="compositionally biased region" description="Low complexity" evidence="1">
    <location>
        <begin position="48"/>
        <end position="59"/>
    </location>
</feature>
<organism evidence="2 3">
    <name type="scientific">Allomyces macrogynus (strain ATCC 38327)</name>
    <name type="common">Allomyces javanicus var. macrogynus</name>
    <dbReference type="NCBI Taxonomy" id="578462"/>
    <lineage>
        <taxon>Eukaryota</taxon>
        <taxon>Fungi</taxon>
        <taxon>Fungi incertae sedis</taxon>
        <taxon>Blastocladiomycota</taxon>
        <taxon>Blastocladiomycetes</taxon>
        <taxon>Blastocladiales</taxon>
        <taxon>Blastocladiaceae</taxon>
        <taxon>Allomyces</taxon>
    </lineage>
</organism>
<accession>A0A0L0SES9</accession>
<reference evidence="3" key="2">
    <citation type="submission" date="2009-11" db="EMBL/GenBank/DDBJ databases">
        <title>The Genome Sequence of Allomyces macrogynus strain ATCC 38327.</title>
        <authorList>
            <consortium name="The Broad Institute Genome Sequencing Platform"/>
            <person name="Russ C."/>
            <person name="Cuomo C."/>
            <person name="Shea T."/>
            <person name="Young S.K."/>
            <person name="Zeng Q."/>
            <person name="Koehrsen M."/>
            <person name="Haas B."/>
            <person name="Borodovsky M."/>
            <person name="Guigo R."/>
            <person name="Alvarado L."/>
            <person name="Berlin A."/>
            <person name="Borenstein D."/>
            <person name="Chen Z."/>
            <person name="Engels R."/>
            <person name="Freedman E."/>
            <person name="Gellesch M."/>
            <person name="Goldberg J."/>
            <person name="Griggs A."/>
            <person name="Gujja S."/>
            <person name="Heiman D."/>
            <person name="Hepburn T."/>
            <person name="Howarth C."/>
            <person name="Jen D."/>
            <person name="Larson L."/>
            <person name="Lewis B."/>
            <person name="Mehta T."/>
            <person name="Park D."/>
            <person name="Pearson M."/>
            <person name="Roberts A."/>
            <person name="Saif S."/>
            <person name="Shenoy N."/>
            <person name="Sisk P."/>
            <person name="Stolte C."/>
            <person name="Sykes S."/>
            <person name="Walk T."/>
            <person name="White J."/>
            <person name="Yandava C."/>
            <person name="Burger G."/>
            <person name="Gray M.W."/>
            <person name="Holland P.W.H."/>
            <person name="King N."/>
            <person name="Lang F.B.F."/>
            <person name="Roger A.J."/>
            <person name="Ruiz-Trillo I."/>
            <person name="Lander E."/>
            <person name="Nusbaum C."/>
        </authorList>
    </citation>
    <scope>NUCLEOTIDE SEQUENCE [LARGE SCALE GENOMIC DNA]</scope>
    <source>
        <strain evidence="3">ATCC 38327</strain>
    </source>
</reference>
<feature type="region of interest" description="Disordered" evidence="1">
    <location>
        <begin position="1"/>
        <end position="131"/>
    </location>
</feature>
<dbReference type="Proteomes" id="UP000054350">
    <property type="component" value="Unassembled WGS sequence"/>
</dbReference>
<protein>
    <submittedName>
        <fullName evidence="2">Uncharacterized protein</fullName>
    </submittedName>
</protein>
<proteinExistence type="predicted"/>
<gene>
    <name evidence="2" type="ORF">AMAG_18720</name>
</gene>
<dbReference type="VEuPathDB" id="FungiDB:AMAG_18720"/>
<dbReference type="EMBL" id="GG745337">
    <property type="protein sequence ID" value="KNE60981.1"/>
    <property type="molecule type" value="Genomic_DNA"/>
</dbReference>
<keyword evidence="3" id="KW-1185">Reference proteome</keyword>
<evidence type="ECO:0000313" key="2">
    <source>
        <dbReference type="EMBL" id="KNE60981.1"/>
    </source>
</evidence>
<evidence type="ECO:0000256" key="1">
    <source>
        <dbReference type="SAM" id="MobiDB-lite"/>
    </source>
</evidence>
<name>A0A0L0SES9_ALLM3</name>